<gene>
    <name evidence="1" type="ORF">L596_017732</name>
</gene>
<dbReference type="Proteomes" id="UP000298663">
    <property type="component" value="Unassembled WGS sequence"/>
</dbReference>
<proteinExistence type="predicted"/>
<sequence length="204" mass="23191">MGKARNKEIVEAQPHKVVMSVRNKQNENFEECERQRWVTVGALRKAKPRESGENATREPESHRIDFFEELLVIVSDNIYLPWTTFPYRASLISKTTIALGDGILSKSVCFGIHSNLPHSQDLSAKYRAYTTLHLTIRDSEVPPIDENFLKKFALEPGMQSLLAYLCDQRQMDSGISISEEAAHCYDVTLGLKSFSKNFLTDSHI</sequence>
<evidence type="ECO:0000313" key="2">
    <source>
        <dbReference type="Proteomes" id="UP000298663"/>
    </source>
</evidence>
<accession>A0A4U5N2V0</accession>
<evidence type="ECO:0000313" key="1">
    <source>
        <dbReference type="EMBL" id="TKR76618.1"/>
    </source>
</evidence>
<keyword evidence="2" id="KW-1185">Reference proteome</keyword>
<organism evidence="1 2">
    <name type="scientific">Steinernema carpocapsae</name>
    <name type="common">Entomopathogenic nematode</name>
    <dbReference type="NCBI Taxonomy" id="34508"/>
    <lineage>
        <taxon>Eukaryota</taxon>
        <taxon>Metazoa</taxon>
        <taxon>Ecdysozoa</taxon>
        <taxon>Nematoda</taxon>
        <taxon>Chromadorea</taxon>
        <taxon>Rhabditida</taxon>
        <taxon>Tylenchina</taxon>
        <taxon>Panagrolaimomorpha</taxon>
        <taxon>Strongyloidoidea</taxon>
        <taxon>Steinernematidae</taxon>
        <taxon>Steinernema</taxon>
    </lineage>
</organism>
<reference evidence="1 2" key="1">
    <citation type="journal article" date="2015" name="Genome Biol.">
        <title>Comparative genomics of Steinernema reveals deeply conserved gene regulatory networks.</title>
        <authorList>
            <person name="Dillman A.R."/>
            <person name="Macchietto M."/>
            <person name="Porter C.F."/>
            <person name="Rogers A."/>
            <person name="Williams B."/>
            <person name="Antoshechkin I."/>
            <person name="Lee M.M."/>
            <person name="Goodwin Z."/>
            <person name="Lu X."/>
            <person name="Lewis E.E."/>
            <person name="Goodrich-Blair H."/>
            <person name="Stock S.P."/>
            <person name="Adams B.J."/>
            <person name="Sternberg P.W."/>
            <person name="Mortazavi A."/>
        </authorList>
    </citation>
    <scope>NUCLEOTIDE SEQUENCE [LARGE SCALE GENOMIC DNA]</scope>
    <source>
        <strain evidence="1 2">ALL</strain>
    </source>
</reference>
<comment type="caution">
    <text evidence="1">The sequence shown here is derived from an EMBL/GenBank/DDBJ whole genome shotgun (WGS) entry which is preliminary data.</text>
</comment>
<protein>
    <submittedName>
        <fullName evidence="1">Uncharacterized protein</fullName>
    </submittedName>
</protein>
<dbReference type="AlphaFoldDB" id="A0A4U5N2V0"/>
<reference evidence="1 2" key="2">
    <citation type="journal article" date="2019" name="G3 (Bethesda)">
        <title>Hybrid Assembly of the Genome of the Entomopathogenic Nematode Steinernema carpocapsae Identifies the X-Chromosome.</title>
        <authorList>
            <person name="Serra L."/>
            <person name="Macchietto M."/>
            <person name="Macias-Munoz A."/>
            <person name="McGill C.J."/>
            <person name="Rodriguez I.M."/>
            <person name="Rodriguez B."/>
            <person name="Murad R."/>
            <person name="Mortazavi A."/>
        </authorList>
    </citation>
    <scope>NUCLEOTIDE SEQUENCE [LARGE SCALE GENOMIC DNA]</scope>
    <source>
        <strain evidence="1 2">ALL</strain>
    </source>
</reference>
<dbReference type="EMBL" id="AZBU02000005">
    <property type="protein sequence ID" value="TKR76618.1"/>
    <property type="molecule type" value="Genomic_DNA"/>
</dbReference>
<name>A0A4U5N2V0_STECR</name>